<proteinExistence type="predicted"/>
<sequence length="253" mass="28249">MHRLGLTRSSIQAEHALITPDTFVRTSLEGWPRDACTVHIAPVIGLGARFVQFGAEMPTGSAATSAPRHIGRFVFVQHGRVRLEVAGETHILTEYGYAFLPAGSEHQLTAEQDSRLTVFEKPFEAPSLPLTLPKVVIGNERDLDGAHFEGDPGLVARKLLPDEASFDFMVTTMSYAPGATLPYVEVHYMEHGLLMLEGEGIYRLGERYYQVQEGDVIWMGAHCPQWYGALGKRWSKYLLYKDMNRHPLGMHSP</sequence>
<gene>
    <name evidence="3" type="ordered locus">Deipe_0148</name>
</gene>
<dbReference type="OrthoDB" id="9814939at2"/>
<dbReference type="STRING" id="937777.Deipe_0148"/>
<dbReference type="SUPFAM" id="SSF51182">
    <property type="entry name" value="RmlC-like cupins"/>
    <property type="match status" value="1"/>
</dbReference>
<name>K9ZXW1_DEIPD</name>
<dbReference type="Gene3D" id="2.60.120.10">
    <property type="entry name" value="Jelly Rolls"/>
    <property type="match status" value="1"/>
</dbReference>
<feature type="domain" description="AraC-type arabinose-binding/dimerisation" evidence="2">
    <location>
        <begin position="194"/>
        <end position="240"/>
    </location>
</feature>
<dbReference type="EMBL" id="CP003382">
    <property type="protein sequence ID" value="AFZ65752.1"/>
    <property type="molecule type" value="Genomic_DNA"/>
</dbReference>
<organism evidence="3 4">
    <name type="scientific">Deinococcus peraridilitoris (strain DSM 19664 / LMG 22246 / CIP 109416 / KR-200)</name>
    <dbReference type="NCBI Taxonomy" id="937777"/>
    <lineage>
        <taxon>Bacteria</taxon>
        <taxon>Thermotogati</taxon>
        <taxon>Deinococcota</taxon>
        <taxon>Deinococci</taxon>
        <taxon>Deinococcales</taxon>
        <taxon>Deinococcaceae</taxon>
        <taxon>Deinococcus</taxon>
    </lineage>
</organism>
<dbReference type="PANTHER" id="PTHR34571">
    <property type="entry name" value="(S)-UREIDOGLYCINE AMINOHYDROLASE"/>
    <property type="match status" value="1"/>
</dbReference>
<evidence type="ECO:0000256" key="1">
    <source>
        <dbReference type="ARBA" id="ARBA00023125"/>
    </source>
</evidence>
<keyword evidence="1" id="KW-0238">DNA-binding</keyword>
<keyword evidence="4" id="KW-1185">Reference proteome</keyword>
<dbReference type="InterPro" id="IPR014710">
    <property type="entry name" value="RmlC-like_jellyroll"/>
</dbReference>
<reference evidence="4" key="1">
    <citation type="submission" date="2012-03" db="EMBL/GenBank/DDBJ databases">
        <title>Complete sequence of chromosome of Deinococcus peraridilitoris DSM 19664.</title>
        <authorList>
            <person name="Lucas S."/>
            <person name="Copeland A."/>
            <person name="Lapidus A."/>
            <person name="Glavina del Rio T."/>
            <person name="Dalin E."/>
            <person name="Tice H."/>
            <person name="Bruce D."/>
            <person name="Goodwin L."/>
            <person name="Pitluck S."/>
            <person name="Peters L."/>
            <person name="Mikhailova N."/>
            <person name="Lu M."/>
            <person name="Kyrpides N."/>
            <person name="Mavromatis K."/>
            <person name="Ivanova N."/>
            <person name="Brettin T."/>
            <person name="Detter J.C."/>
            <person name="Han C."/>
            <person name="Larimer F."/>
            <person name="Land M."/>
            <person name="Hauser L."/>
            <person name="Markowitz V."/>
            <person name="Cheng J.-F."/>
            <person name="Hugenholtz P."/>
            <person name="Woyke T."/>
            <person name="Wu D."/>
            <person name="Pukall R."/>
            <person name="Steenblock K."/>
            <person name="Brambilla E."/>
            <person name="Klenk H.-P."/>
            <person name="Eisen J.A."/>
        </authorList>
    </citation>
    <scope>NUCLEOTIDE SEQUENCE [LARGE SCALE GENOMIC DNA]</scope>
    <source>
        <strain evidence="4">DSM 19664 / LMG 22246 / CIP 109416 / KR-200</strain>
    </source>
</reference>
<dbReference type="InterPro" id="IPR017627">
    <property type="entry name" value="UGHY"/>
</dbReference>
<dbReference type="CDD" id="cd02211">
    <property type="entry name" value="cupin_UGlyAH_N"/>
    <property type="match status" value="1"/>
</dbReference>
<dbReference type="KEGG" id="dpd:Deipe_0148"/>
<dbReference type="NCBIfam" id="TIGR03214">
    <property type="entry name" value="ura-cupin"/>
    <property type="match status" value="1"/>
</dbReference>
<dbReference type="eggNOG" id="COG3257">
    <property type="taxonomic scope" value="Bacteria"/>
</dbReference>
<dbReference type="GO" id="GO:0003677">
    <property type="term" value="F:DNA binding"/>
    <property type="evidence" value="ECO:0007669"/>
    <property type="project" value="UniProtKB-KW"/>
</dbReference>
<evidence type="ECO:0000259" key="2">
    <source>
        <dbReference type="Pfam" id="PF02311"/>
    </source>
</evidence>
<dbReference type="PANTHER" id="PTHR34571:SF1">
    <property type="entry name" value="(S)-UREIDOGLYCINE AMINOHYDROLASE"/>
    <property type="match status" value="1"/>
</dbReference>
<evidence type="ECO:0000313" key="4">
    <source>
        <dbReference type="Proteomes" id="UP000010467"/>
    </source>
</evidence>
<dbReference type="InterPro" id="IPR044697">
    <property type="entry name" value="UGlyAH_cupin_C"/>
</dbReference>
<dbReference type="PATRIC" id="fig|937777.3.peg.158"/>
<dbReference type="GO" id="GO:0071522">
    <property type="term" value="F:ureidoglycine aminohydrolase activity"/>
    <property type="evidence" value="ECO:0007669"/>
    <property type="project" value="InterPro"/>
</dbReference>
<dbReference type="RefSeq" id="WP_015234063.1">
    <property type="nucleotide sequence ID" value="NC_019793.1"/>
</dbReference>
<accession>K9ZXW1</accession>
<evidence type="ECO:0000313" key="3">
    <source>
        <dbReference type="EMBL" id="AFZ65752.1"/>
    </source>
</evidence>
<dbReference type="AlphaFoldDB" id="K9ZXW1"/>
<dbReference type="InterPro" id="IPR011051">
    <property type="entry name" value="RmlC_Cupin_sf"/>
</dbReference>
<dbReference type="Proteomes" id="UP000010467">
    <property type="component" value="Chromosome"/>
</dbReference>
<protein>
    <submittedName>
        <fullName evidence="3">Uncharacterized protein, possibly involved in glyoxylate utilization</fullName>
    </submittedName>
</protein>
<dbReference type="CDD" id="cd02212">
    <property type="entry name" value="cupin_UGlyAH_C"/>
    <property type="match status" value="1"/>
</dbReference>
<dbReference type="Pfam" id="PF02311">
    <property type="entry name" value="AraC_binding"/>
    <property type="match status" value="1"/>
</dbReference>
<dbReference type="GO" id="GO:0006355">
    <property type="term" value="P:regulation of DNA-templated transcription"/>
    <property type="evidence" value="ECO:0007669"/>
    <property type="project" value="InterPro"/>
</dbReference>
<dbReference type="HOGENOM" id="CLU_056083_0_0_0"/>
<dbReference type="InterPro" id="IPR003313">
    <property type="entry name" value="AraC-bd"/>
</dbReference>
<dbReference type="InterPro" id="IPR044704">
    <property type="entry name" value="UGlyAH_cupin_N"/>
</dbReference>